<dbReference type="AlphaFoldDB" id="A0AB38R1U0"/>
<gene>
    <name evidence="1" type="ORF">IMI45_01920</name>
</gene>
<evidence type="ECO:0000313" key="1">
    <source>
        <dbReference type="EMBL" id="UOE76682.1"/>
    </source>
</evidence>
<sequence length="113" mass="13408">MTTISLVLQTEGNSLLMMIKRITGLPLSDIKSRIQNKEPLMVVDYLKNDEMEKMRALVLELLKNKANFKLYEHNDDEMEELPLEHFMNSFELSRQIAEERERMDELLFDDDED</sequence>
<dbReference type="RefSeq" id="WP_185222898.1">
    <property type="nucleotide sequence ID" value="NZ_BTHJ01000033.1"/>
</dbReference>
<dbReference type="Proteomes" id="UP001058458">
    <property type="component" value="Chromosome"/>
</dbReference>
<dbReference type="EMBL" id="CP063414">
    <property type="protein sequence ID" value="UOE76682.1"/>
    <property type="molecule type" value="Genomic_DNA"/>
</dbReference>
<reference evidence="1" key="1">
    <citation type="submission" date="2020-10" db="EMBL/GenBank/DDBJ databases">
        <authorList>
            <person name="Delgado J.A."/>
            <person name="Gonzalez J.M."/>
        </authorList>
    </citation>
    <scope>NUCLEOTIDE SEQUENCE</scope>
    <source>
        <strain evidence="1">23.6</strain>
    </source>
</reference>
<evidence type="ECO:0000313" key="2">
    <source>
        <dbReference type="Proteomes" id="UP001058458"/>
    </source>
</evidence>
<organism evidence="1 2">
    <name type="scientific">Parageobacillus thermoglucosidasius</name>
    <name type="common">Geobacillus thermoglucosidasius</name>
    <dbReference type="NCBI Taxonomy" id="1426"/>
    <lineage>
        <taxon>Bacteria</taxon>
        <taxon>Bacillati</taxon>
        <taxon>Bacillota</taxon>
        <taxon>Bacilli</taxon>
        <taxon>Bacillales</taxon>
        <taxon>Anoxybacillaceae</taxon>
        <taxon>Parageobacillus</taxon>
    </lineage>
</organism>
<name>A0AB38R1U0_PARTM</name>
<accession>A0AB38R1U0</accession>
<proteinExistence type="predicted"/>
<protein>
    <submittedName>
        <fullName evidence="1">Uncharacterized protein</fullName>
    </submittedName>
</protein>